<evidence type="ECO:0000313" key="14">
    <source>
        <dbReference type="Proteomes" id="UP000051804"/>
    </source>
</evidence>
<dbReference type="InterPro" id="IPR030378">
    <property type="entry name" value="G_CP_dom"/>
</dbReference>
<dbReference type="EC" id="3.6.1.-" evidence="10"/>
<keyword evidence="14" id="KW-1185">Reference proteome</keyword>
<dbReference type="PROSITE" id="PS50936">
    <property type="entry name" value="ENGC_GTPASE"/>
    <property type="match status" value="1"/>
</dbReference>
<evidence type="ECO:0000256" key="7">
    <source>
        <dbReference type="ARBA" id="ARBA00022833"/>
    </source>
</evidence>
<dbReference type="CDD" id="cd01854">
    <property type="entry name" value="YjeQ_EngC"/>
    <property type="match status" value="1"/>
</dbReference>
<evidence type="ECO:0000256" key="8">
    <source>
        <dbReference type="ARBA" id="ARBA00022884"/>
    </source>
</evidence>
<dbReference type="GO" id="GO:0042274">
    <property type="term" value="P:ribosomal small subunit biogenesis"/>
    <property type="evidence" value="ECO:0007669"/>
    <property type="project" value="UniProtKB-UniRule"/>
</dbReference>
<feature type="domain" description="CP-type G" evidence="12">
    <location>
        <begin position="103"/>
        <end position="258"/>
    </location>
</feature>
<keyword evidence="6 10" id="KW-0378">Hydrolase</keyword>
<dbReference type="GO" id="GO:0019843">
    <property type="term" value="F:rRNA binding"/>
    <property type="evidence" value="ECO:0007669"/>
    <property type="project" value="UniProtKB-KW"/>
</dbReference>
<keyword evidence="4 10" id="KW-0699">rRNA-binding</keyword>
<evidence type="ECO:0000256" key="1">
    <source>
        <dbReference type="ARBA" id="ARBA00022490"/>
    </source>
</evidence>
<dbReference type="Gene3D" id="1.10.40.50">
    <property type="entry name" value="Probable gtpase engc, domain 3"/>
    <property type="match status" value="1"/>
</dbReference>
<keyword evidence="2 10" id="KW-0690">Ribosome biogenesis</keyword>
<dbReference type="GO" id="GO:0003924">
    <property type="term" value="F:GTPase activity"/>
    <property type="evidence" value="ECO:0007669"/>
    <property type="project" value="UniProtKB-UniRule"/>
</dbReference>
<accession>A0A0R1JK95</accession>
<keyword evidence="3 10" id="KW-0479">Metal-binding</keyword>
<dbReference type="PATRIC" id="fig|1291734.4.peg.2143"/>
<evidence type="ECO:0000256" key="6">
    <source>
        <dbReference type="ARBA" id="ARBA00022801"/>
    </source>
</evidence>
<dbReference type="EMBL" id="AZDJ01000026">
    <property type="protein sequence ID" value="KRK71846.1"/>
    <property type="molecule type" value="Genomic_DNA"/>
</dbReference>
<proteinExistence type="inferred from homology"/>
<reference evidence="13 14" key="1">
    <citation type="journal article" date="2015" name="Genome Announc.">
        <title>Expanding the biotechnology potential of lactobacilli through comparative genomics of 213 strains and associated genera.</title>
        <authorList>
            <person name="Sun Z."/>
            <person name="Harris H.M."/>
            <person name="McCann A."/>
            <person name="Guo C."/>
            <person name="Argimon S."/>
            <person name="Zhang W."/>
            <person name="Yang X."/>
            <person name="Jeffery I.B."/>
            <person name="Cooney J.C."/>
            <person name="Kagawa T.F."/>
            <person name="Liu W."/>
            <person name="Song Y."/>
            <person name="Salvetti E."/>
            <person name="Wrobel A."/>
            <person name="Rasinkangas P."/>
            <person name="Parkhill J."/>
            <person name="Rea M.C."/>
            <person name="O'Sullivan O."/>
            <person name="Ritari J."/>
            <person name="Douillard F.P."/>
            <person name="Paul Ross R."/>
            <person name="Yang R."/>
            <person name="Briner A.E."/>
            <person name="Felis G.E."/>
            <person name="de Vos W.M."/>
            <person name="Barrangou R."/>
            <person name="Klaenhammer T.R."/>
            <person name="Caufield P.W."/>
            <person name="Cui Y."/>
            <person name="Zhang H."/>
            <person name="O'Toole P.W."/>
        </authorList>
    </citation>
    <scope>NUCLEOTIDE SEQUENCE [LARGE SCALE GENOMIC DNA]</scope>
    <source>
        <strain evidence="13 14">JCM 17158</strain>
    </source>
</reference>
<dbReference type="GO" id="GO:0005737">
    <property type="term" value="C:cytoplasm"/>
    <property type="evidence" value="ECO:0007669"/>
    <property type="project" value="UniProtKB-SubCell"/>
</dbReference>
<feature type="binding site" evidence="10">
    <location>
        <position position="284"/>
    </location>
    <ligand>
        <name>Zn(2+)</name>
        <dbReference type="ChEBI" id="CHEBI:29105"/>
    </ligand>
</feature>
<evidence type="ECO:0000256" key="10">
    <source>
        <dbReference type="HAMAP-Rule" id="MF_01820"/>
    </source>
</evidence>
<comment type="caution">
    <text evidence="13">The sequence shown here is derived from an EMBL/GenBank/DDBJ whole genome shotgun (WGS) entry which is preliminary data.</text>
</comment>
<dbReference type="SUPFAM" id="SSF52540">
    <property type="entry name" value="P-loop containing nucleoside triphosphate hydrolases"/>
    <property type="match status" value="1"/>
</dbReference>
<evidence type="ECO:0000259" key="11">
    <source>
        <dbReference type="PROSITE" id="PS50936"/>
    </source>
</evidence>
<feature type="binding site" evidence="10">
    <location>
        <position position="292"/>
    </location>
    <ligand>
        <name>Zn(2+)</name>
        <dbReference type="ChEBI" id="CHEBI:29105"/>
    </ligand>
</feature>
<dbReference type="InterPro" id="IPR027417">
    <property type="entry name" value="P-loop_NTPase"/>
</dbReference>
<evidence type="ECO:0000256" key="9">
    <source>
        <dbReference type="ARBA" id="ARBA00023134"/>
    </source>
</evidence>
<sequence length="356" mass="37946">MEDKPLNLTEYGATAQPVVNGLALARVVATSHDHYLIMTETGQLAATLSGRLMNLATTATDWPTVGDWVQVRLPDNPADGAVIERLAARQTVFTRKVAGRRSSEQLVAANIDTLLLCMALDANFNLRRLERYLAVAAASGAKAVIVLTKADQTTTLPEQLTAVASVAGTTPVVVCDATQPAGLSELTALMRPRLTYAFLGSSGVGKSTLINRLAGSDALATQAVRAADAHGRHTTTARQLLRLPNGSLVIDTPGMRELGVIDADVDASFADIQALAQHCKFRDCTHHTEPGCAVQAAVASGELTAARLASYQSLKAEQAVNLALRGKARENAKIARMFGSKKQMKTMMQAARHRRR</sequence>
<comment type="subcellular location">
    <subcellularLocation>
        <location evidence="10">Cytoplasm</location>
    </subcellularLocation>
</comment>
<dbReference type="RefSeq" id="WP_054722744.1">
    <property type="nucleotide sequence ID" value="NZ_AZDJ01000026.1"/>
</dbReference>
<keyword evidence="1 10" id="KW-0963">Cytoplasm</keyword>
<dbReference type="Pfam" id="PF03193">
    <property type="entry name" value="RsgA_GTPase"/>
    <property type="match status" value="1"/>
</dbReference>
<keyword evidence="8 10" id="KW-0694">RNA-binding</keyword>
<dbReference type="InterPro" id="IPR010914">
    <property type="entry name" value="RsgA_GTPase_dom"/>
</dbReference>
<dbReference type="InterPro" id="IPR004881">
    <property type="entry name" value="Ribosome_biogen_GTPase_RsgA"/>
</dbReference>
<evidence type="ECO:0000256" key="5">
    <source>
        <dbReference type="ARBA" id="ARBA00022741"/>
    </source>
</evidence>
<dbReference type="GO" id="GO:0046872">
    <property type="term" value="F:metal ion binding"/>
    <property type="evidence" value="ECO:0007669"/>
    <property type="project" value="UniProtKB-KW"/>
</dbReference>
<keyword evidence="9 10" id="KW-0342">GTP-binding</keyword>
<dbReference type="HAMAP" id="MF_01820">
    <property type="entry name" value="GTPase_RsgA"/>
    <property type="match status" value="1"/>
</dbReference>
<evidence type="ECO:0000256" key="3">
    <source>
        <dbReference type="ARBA" id="ARBA00022723"/>
    </source>
</evidence>
<dbReference type="PANTHER" id="PTHR32120:SF10">
    <property type="entry name" value="SMALL RIBOSOMAL SUBUNIT BIOGENESIS GTPASE RSGA"/>
    <property type="match status" value="1"/>
</dbReference>
<feature type="binding site" evidence="10">
    <location>
        <position position="286"/>
    </location>
    <ligand>
        <name>Zn(2+)</name>
        <dbReference type="ChEBI" id="CHEBI:29105"/>
    </ligand>
</feature>
<dbReference type="AlphaFoldDB" id="A0A0R1JK95"/>
<comment type="cofactor">
    <cofactor evidence="10">
        <name>Zn(2+)</name>
        <dbReference type="ChEBI" id="CHEBI:29105"/>
    </cofactor>
    <text evidence="10">Binds 1 zinc ion per subunit.</text>
</comment>
<comment type="function">
    <text evidence="10">One of several proteins that assist in the late maturation steps of the functional core of the 30S ribosomal subunit. Helps release RbfA from mature subunits. May play a role in the assembly of ribosomal proteins into the subunit. Circularly permuted GTPase that catalyzes slow GTP hydrolysis, GTPase activity is stimulated by the 30S ribosomal subunit.</text>
</comment>
<name>A0A0R1JK95_9LACO</name>
<dbReference type="NCBIfam" id="TIGR00157">
    <property type="entry name" value="ribosome small subunit-dependent GTPase A"/>
    <property type="match status" value="1"/>
</dbReference>
<evidence type="ECO:0000259" key="12">
    <source>
        <dbReference type="PROSITE" id="PS51721"/>
    </source>
</evidence>
<feature type="domain" description="EngC GTPase" evidence="11">
    <location>
        <begin position="109"/>
        <end position="256"/>
    </location>
</feature>
<dbReference type="OrthoDB" id="9809485at2"/>
<organism evidence="13 14">
    <name type="scientific">Lacticaseibacillus nasuensis JCM 17158</name>
    <dbReference type="NCBI Taxonomy" id="1291734"/>
    <lineage>
        <taxon>Bacteria</taxon>
        <taxon>Bacillati</taxon>
        <taxon>Bacillota</taxon>
        <taxon>Bacilli</taxon>
        <taxon>Lactobacillales</taxon>
        <taxon>Lactobacillaceae</taxon>
        <taxon>Lacticaseibacillus</taxon>
    </lineage>
</organism>
<comment type="similarity">
    <text evidence="10">Belongs to the TRAFAC class YlqF/YawG GTPase family. RsgA subfamily.</text>
</comment>
<dbReference type="Gene3D" id="3.40.50.300">
    <property type="entry name" value="P-loop containing nucleotide triphosphate hydrolases"/>
    <property type="match status" value="1"/>
</dbReference>
<dbReference type="Proteomes" id="UP000051804">
    <property type="component" value="Unassembled WGS sequence"/>
</dbReference>
<dbReference type="PROSITE" id="PS51721">
    <property type="entry name" value="G_CP"/>
    <property type="match status" value="1"/>
</dbReference>
<evidence type="ECO:0000313" key="13">
    <source>
        <dbReference type="EMBL" id="KRK71846.1"/>
    </source>
</evidence>
<dbReference type="GO" id="GO:0005525">
    <property type="term" value="F:GTP binding"/>
    <property type="evidence" value="ECO:0007669"/>
    <property type="project" value="UniProtKB-UniRule"/>
</dbReference>
<protein>
    <recommendedName>
        <fullName evidence="10">Small ribosomal subunit biogenesis GTPase RsgA</fullName>
        <ecNumber evidence="10">3.6.1.-</ecNumber>
    </recommendedName>
</protein>
<feature type="binding site" evidence="10">
    <location>
        <position position="279"/>
    </location>
    <ligand>
        <name>Zn(2+)</name>
        <dbReference type="ChEBI" id="CHEBI:29105"/>
    </ligand>
</feature>
<comment type="subunit">
    <text evidence="10">Monomer. Associates with 30S ribosomal subunit, binds 16S rRNA.</text>
</comment>
<dbReference type="PANTHER" id="PTHR32120">
    <property type="entry name" value="SMALL RIBOSOMAL SUBUNIT BIOGENESIS GTPASE RSGA"/>
    <property type="match status" value="1"/>
</dbReference>
<feature type="binding site" evidence="10">
    <location>
        <begin position="200"/>
        <end position="208"/>
    </location>
    <ligand>
        <name>GTP</name>
        <dbReference type="ChEBI" id="CHEBI:37565"/>
    </ligand>
</feature>
<dbReference type="STRING" id="1291734.FD02_GL002091"/>
<keyword evidence="5 10" id="KW-0547">Nucleotide-binding</keyword>
<evidence type="ECO:0000256" key="2">
    <source>
        <dbReference type="ARBA" id="ARBA00022517"/>
    </source>
</evidence>
<keyword evidence="7 10" id="KW-0862">Zinc</keyword>
<gene>
    <name evidence="10" type="primary">rsgA</name>
    <name evidence="13" type="ORF">FD02_GL002091</name>
</gene>
<feature type="binding site" evidence="10">
    <location>
        <begin position="148"/>
        <end position="151"/>
    </location>
    <ligand>
        <name>GTP</name>
        <dbReference type="ChEBI" id="CHEBI:37565"/>
    </ligand>
</feature>
<evidence type="ECO:0000256" key="4">
    <source>
        <dbReference type="ARBA" id="ARBA00022730"/>
    </source>
</evidence>